<sequence length="674" mass="72326">MTEVLLISALPRGWTSARELAARLVAAGHVVRIGHAYDVSSLPPPAEGVEARRLRFKSAGLVRSTAVRLAGRLGGAAARTFLYAKYDPWLRTEGRRADAVVAVDRAAAWAVRQATSANAEARIAAVGLDALPLVAARGGPATTLRKLLDRGMTAASPASVVAAWRAVVSSPGDATLAEFVPHAATIAQLLRRNLSFAEAREVASSGLGLALPADVRERTELELATALVSCGEPAPADLGDLVRAVLRQADEALDAGSLEVAANRVLEAVEALFNRELHADVLASPLAADPDAFLAPLRESRVFGVLGTSAESSGVSPTRTERLLIVPGDYPNFTKPIIEEFSGLPGLEVRVLDLKAKATPPRRRGQYDLILDRLRAATGAAVPPPAPADAALLEWADTIFVDWCDNAAVWTTLHAPRSARIAVRFHSLEAISHQVHVIDWSRVSDVVFVADHVRALVSQAAPEVAVGPRVHVAPNAMHLERFGAPKAPGADRTIAIVGWAQRVKDPLWALDVLAALRAVDPSWKLLLMGRDFQDRAHLSAMRHRDKFRARAVLDEVRDGIRYLPFTDDVPAALQAAGFVLSSSRREGFPVGVTEGAASGAVPVVRNWPMYAHYGGARGTFPPDWVVDDVDEAVQRILAHADPEVRAKAGAAARSYVVEHFDWTVIRPKYQDILL</sequence>
<dbReference type="EMBL" id="JBHRZH010000001">
    <property type="protein sequence ID" value="MFC3759569.1"/>
    <property type="molecule type" value="Genomic_DNA"/>
</dbReference>
<gene>
    <name evidence="3" type="ORF">ACFOUW_01845</name>
</gene>
<dbReference type="EC" id="2.4.-.-" evidence="3"/>
<evidence type="ECO:0000259" key="2">
    <source>
        <dbReference type="Pfam" id="PF00534"/>
    </source>
</evidence>
<feature type="domain" description="Glycosyl transferase family 1" evidence="2">
    <location>
        <begin position="486"/>
        <end position="653"/>
    </location>
</feature>
<organism evidence="3 4">
    <name type="scientific">Tenggerimyces flavus</name>
    <dbReference type="NCBI Taxonomy" id="1708749"/>
    <lineage>
        <taxon>Bacteria</taxon>
        <taxon>Bacillati</taxon>
        <taxon>Actinomycetota</taxon>
        <taxon>Actinomycetes</taxon>
        <taxon>Propionibacteriales</taxon>
        <taxon>Nocardioidaceae</taxon>
        <taxon>Tenggerimyces</taxon>
    </lineage>
</organism>
<evidence type="ECO:0000313" key="4">
    <source>
        <dbReference type="Proteomes" id="UP001595699"/>
    </source>
</evidence>
<dbReference type="SUPFAM" id="SSF53756">
    <property type="entry name" value="UDP-Glycosyltransferase/glycogen phosphorylase"/>
    <property type="match status" value="1"/>
</dbReference>
<evidence type="ECO:0000256" key="1">
    <source>
        <dbReference type="ARBA" id="ARBA00022679"/>
    </source>
</evidence>
<accession>A0ABV7Y543</accession>
<dbReference type="PANTHER" id="PTHR12526">
    <property type="entry name" value="GLYCOSYLTRANSFERASE"/>
    <property type="match status" value="1"/>
</dbReference>
<name>A0ABV7Y543_9ACTN</name>
<keyword evidence="1 3" id="KW-0808">Transferase</keyword>
<protein>
    <submittedName>
        <fullName evidence="3">Glycosyltransferase family 4 protein</fullName>
        <ecNumber evidence="3">2.4.-.-</ecNumber>
    </submittedName>
</protein>
<evidence type="ECO:0000313" key="3">
    <source>
        <dbReference type="EMBL" id="MFC3759569.1"/>
    </source>
</evidence>
<dbReference type="Proteomes" id="UP001595699">
    <property type="component" value="Unassembled WGS sequence"/>
</dbReference>
<dbReference type="InterPro" id="IPR001296">
    <property type="entry name" value="Glyco_trans_1"/>
</dbReference>
<reference evidence="4" key="1">
    <citation type="journal article" date="2019" name="Int. J. Syst. Evol. Microbiol.">
        <title>The Global Catalogue of Microorganisms (GCM) 10K type strain sequencing project: providing services to taxonomists for standard genome sequencing and annotation.</title>
        <authorList>
            <consortium name="The Broad Institute Genomics Platform"/>
            <consortium name="The Broad Institute Genome Sequencing Center for Infectious Disease"/>
            <person name="Wu L."/>
            <person name="Ma J."/>
        </authorList>
    </citation>
    <scope>NUCLEOTIDE SEQUENCE [LARGE SCALE GENOMIC DNA]</scope>
    <source>
        <strain evidence="4">CGMCC 4.7241</strain>
    </source>
</reference>
<keyword evidence="4" id="KW-1185">Reference proteome</keyword>
<dbReference type="CDD" id="cd03801">
    <property type="entry name" value="GT4_PimA-like"/>
    <property type="match status" value="1"/>
</dbReference>
<dbReference type="RefSeq" id="WP_205122053.1">
    <property type="nucleotide sequence ID" value="NZ_JAFBCM010000001.1"/>
</dbReference>
<keyword evidence="3" id="KW-0328">Glycosyltransferase</keyword>
<comment type="caution">
    <text evidence="3">The sequence shown here is derived from an EMBL/GenBank/DDBJ whole genome shotgun (WGS) entry which is preliminary data.</text>
</comment>
<proteinExistence type="predicted"/>
<dbReference type="Pfam" id="PF00534">
    <property type="entry name" value="Glycos_transf_1"/>
    <property type="match status" value="1"/>
</dbReference>
<dbReference type="Gene3D" id="3.40.50.2000">
    <property type="entry name" value="Glycogen Phosphorylase B"/>
    <property type="match status" value="1"/>
</dbReference>
<dbReference type="GO" id="GO:0016757">
    <property type="term" value="F:glycosyltransferase activity"/>
    <property type="evidence" value="ECO:0007669"/>
    <property type="project" value="UniProtKB-KW"/>
</dbReference>